<name>A0A4Y1YRM0_9PROT</name>
<organism evidence="1 2">
    <name type="scientific">Nitrosomonas stercoris</name>
    <dbReference type="NCBI Taxonomy" id="1444684"/>
    <lineage>
        <taxon>Bacteria</taxon>
        <taxon>Pseudomonadati</taxon>
        <taxon>Pseudomonadota</taxon>
        <taxon>Betaproteobacteria</taxon>
        <taxon>Nitrosomonadales</taxon>
        <taxon>Nitrosomonadaceae</taxon>
        <taxon>Nitrosomonas</taxon>
    </lineage>
</organism>
<reference evidence="1 2" key="1">
    <citation type="submission" date="2019-06" db="EMBL/GenBank/DDBJ databases">
        <title>Nitrosomonas stercoris KYUHI-S whole genome shotgun sequence.</title>
        <authorList>
            <person name="Nakagawa T."/>
            <person name="Tsuchiya Y."/>
            <person name="Takahashi R."/>
        </authorList>
    </citation>
    <scope>NUCLEOTIDE SEQUENCE [LARGE SCALE GENOMIC DNA]</scope>
    <source>
        <strain evidence="1 2">KYUHI-S</strain>
    </source>
</reference>
<dbReference type="EMBL" id="AP019755">
    <property type="protein sequence ID" value="BBL35647.1"/>
    <property type="molecule type" value="Genomic_DNA"/>
</dbReference>
<sequence length="68" mass="7640">MSDLPEDKMLSLYPLLTIRLKLWLVGLTQTLTWSSKGFNKCMLFTHAGLGLSFRCVSLRPANVGVELQ</sequence>
<protein>
    <submittedName>
        <fullName evidence="1">Uncharacterized protein</fullName>
    </submittedName>
</protein>
<keyword evidence="2" id="KW-1185">Reference proteome</keyword>
<evidence type="ECO:0000313" key="1">
    <source>
        <dbReference type="EMBL" id="BBL35647.1"/>
    </source>
</evidence>
<dbReference type="KEGG" id="nst:Nstercoris_01921"/>
<gene>
    <name evidence="1" type="ORF">Nstercoris_01921</name>
</gene>
<dbReference type="Proteomes" id="UP000316473">
    <property type="component" value="Chromosome"/>
</dbReference>
<proteinExistence type="predicted"/>
<dbReference type="AlphaFoldDB" id="A0A4Y1YRM0"/>
<accession>A0A4Y1YRM0</accession>
<evidence type="ECO:0000313" key="2">
    <source>
        <dbReference type="Proteomes" id="UP000316473"/>
    </source>
</evidence>